<dbReference type="InterPro" id="IPR003323">
    <property type="entry name" value="OTU_dom"/>
</dbReference>
<dbReference type="Pfam" id="PF02338">
    <property type="entry name" value="OTU"/>
    <property type="match status" value="1"/>
</dbReference>
<reference evidence="2" key="1">
    <citation type="submission" date="2019-04" db="EMBL/GenBank/DDBJ databases">
        <title>Friends and foes A comparative genomics studyof 23 Aspergillus species from section Flavi.</title>
        <authorList>
            <consortium name="DOE Joint Genome Institute"/>
            <person name="Kjaerbolling I."/>
            <person name="Vesth T."/>
            <person name="Frisvad J.C."/>
            <person name="Nybo J.L."/>
            <person name="Theobald S."/>
            <person name="Kildgaard S."/>
            <person name="Isbrandt T."/>
            <person name="Kuo A."/>
            <person name="Sato A."/>
            <person name="Lyhne E.K."/>
            <person name="Kogle M.E."/>
            <person name="Wiebenga A."/>
            <person name="Kun R.S."/>
            <person name="Lubbers R.J."/>
            <person name="Makela M.R."/>
            <person name="Barry K."/>
            <person name="Chovatia M."/>
            <person name="Clum A."/>
            <person name="Daum C."/>
            <person name="Haridas S."/>
            <person name="He G."/>
            <person name="LaButti K."/>
            <person name="Lipzen A."/>
            <person name="Mondo S."/>
            <person name="Riley R."/>
            <person name="Salamov A."/>
            <person name="Simmons B.A."/>
            <person name="Magnuson J.K."/>
            <person name="Henrissat B."/>
            <person name="Mortensen U.H."/>
            <person name="Larsen T.O."/>
            <person name="Devries R.P."/>
            <person name="Grigoriev I.V."/>
            <person name="Machida M."/>
            <person name="Baker S.E."/>
            <person name="Andersen M.R."/>
        </authorList>
    </citation>
    <scope>NUCLEOTIDE SEQUENCE [LARGE SCALE GENOMIC DNA]</scope>
    <source>
        <strain evidence="2">IBT 14317</strain>
    </source>
</reference>
<feature type="compositionally biased region" description="Basic residues" evidence="1">
    <location>
        <begin position="20"/>
        <end position="32"/>
    </location>
</feature>
<dbReference type="CDD" id="cd22762">
    <property type="entry name" value="OTU_fungi_OTU2-like"/>
    <property type="match status" value="1"/>
</dbReference>
<proteinExistence type="predicted"/>
<feature type="compositionally biased region" description="Basic and acidic residues" evidence="1">
    <location>
        <begin position="33"/>
        <end position="52"/>
    </location>
</feature>
<organism evidence="2">
    <name type="scientific">Petromyces alliaceus</name>
    <name type="common">Aspergillus alliaceus</name>
    <dbReference type="NCBI Taxonomy" id="209559"/>
    <lineage>
        <taxon>Eukaryota</taxon>
        <taxon>Fungi</taxon>
        <taxon>Dikarya</taxon>
        <taxon>Ascomycota</taxon>
        <taxon>Pezizomycotina</taxon>
        <taxon>Eurotiomycetes</taxon>
        <taxon>Eurotiomycetidae</taxon>
        <taxon>Eurotiales</taxon>
        <taxon>Aspergillaceae</taxon>
        <taxon>Aspergillus</taxon>
        <taxon>Aspergillus subgen. Circumdati</taxon>
    </lineage>
</organism>
<dbReference type="Gene3D" id="3.90.70.80">
    <property type="match status" value="1"/>
</dbReference>
<dbReference type="Proteomes" id="UP000326877">
    <property type="component" value="Unassembled WGS sequence"/>
</dbReference>
<dbReference type="OrthoDB" id="415023at2759"/>
<feature type="compositionally biased region" description="Basic and acidic residues" evidence="1">
    <location>
        <begin position="1"/>
        <end position="16"/>
    </location>
</feature>
<dbReference type="SUPFAM" id="SSF54001">
    <property type="entry name" value="Cysteine proteinases"/>
    <property type="match status" value="1"/>
</dbReference>
<dbReference type="InterPro" id="IPR049771">
    <property type="entry name" value="OTU2-like_OTU"/>
</dbReference>
<gene>
    <name evidence="2" type="ORF">BDV23DRAFT_148113</name>
</gene>
<protein>
    <submittedName>
        <fullName evidence="2">Uncharacterized protein</fullName>
    </submittedName>
</protein>
<evidence type="ECO:0000256" key="1">
    <source>
        <dbReference type="SAM" id="MobiDB-lite"/>
    </source>
</evidence>
<feature type="region of interest" description="Disordered" evidence="1">
    <location>
        <begin position="1"/>
        <end position="152"/>
    </location>
</feature>
<dbReference type="PROSITE" id="PS50802">
    <property type="entry name" value="OTU"/>
    <property type="match status" value="1"/>
</dbReference>
<dbReference type="PANTHER" id="PTHR12419">
    <property type="entry name" value="OTU DOMAIN CONTAINING PROTEIN"/>
    <property type="match status" value="1"/>
</dbReference>
<dbReference type="FunFam" id="3.90.70.80:FF:000020">
    <property type="entry name" value="OTU-like cysteine protease, putative"/>
    <property type="match status" value="1"/>
</dbReference>
<dbReference type="InterPro" id="IPR038765">
    <property type="entry name" value="Papain-like_cys_pep_sf"/>
</dbReference>
<dbReference type="EMBL" id="ML735225">
    <property type="protein sequence ID" value="KAE8394206.1"/>
    <property type="molecule type" value="Genomic_DNA"/>
</dbReference>
<dbReference type="OMA" id="YELGAHY"/>
<feature type="compositionally biased region" description="Polar residues" evidence="1">
    <location>
        <begin position="90"/>
        <end position="99"/>
    </location>
</feature>
<dbReference type="GO" id="GO:0004843">
    <property type="term" value="F:cysteine-type deubiquitinase activity"/>
    <property type="evidence" value="ECO:0007669"/>
    <property type="project" value="TreeGrafter"/>
</dbReference>
<evidence type="ECO:0000313" key="2">
    <source>
        <dbReference type="EMBL" id="KAE8394206.1"/>
    </source>
</evidence>
<dbReference type="PANTHER" id="PTHR12419:SF10">
    <property type="entry name" value="DEUBIQUITINASE OTUD6B"/>
    <property type="match status" value="1"/>
</dbReference>
<dbReference type="GO" id="GO:0016579">
    <property type="term" value="P:protein deubiquitination"/>
    <property type="evidence" value="ECO:0007669"/>
    <property type="project" value="TreeGrafter"/>
</dbReference>
<dbReference type="AlphaFoldDB" id="A0A5N7CJ48"/>
<feature type="compositionally biased region" description="Basic and acidic residues" evidence="1">
    <location>
        <begin position="141"/>
        <end position="152"/>
    </location>
</feature>
<feature type="compositionally biased region" description="Low complexity" evidence="1">
    <location>
        <begin position="100"/>
        <end position="110"/>
    </location>
</feature>
<dbReference type="InterPro" id="IPR050704">
    <property type="entry name" value="Peptidase_C85-like"/>
</dbReference>
<feature type="compositionally biased region" description="Basic residues" evidence="1">
    <location>
        <begin position="113"/>
        <end position="126"/>
    </location>
</feature>
<sequence>MEELLAKHRKEQKDLQARITQKKKSATKKTRRGINEECDRMQSELSDRHQAEIAELNGEPAQPVDGLEDLNLNGSEEDEKPKDQTDDSQHPPSMNNSLDTSSATSESSAPSPRPKKPNRQKARLARRAAEQAAQSAIAAEEASKQTDHRGNEKDVMDGVFKRLGLKQIEINPDGHCLYSSIAYQLEMLGLGLKPDPERIVLKSPTQSRIDTVASPRHDGYRAVRAVTADFINEHQDDFVPFMEEPVEQYTRKIKLTAEWGGQLELLAIARAYGVEINVIQGDGRIEKIEGDTQEYDEEEKRKRVIWLAYYRHTYGLGEHYNALMK</sequence>
<name>A0A5N7CJ48_PETAA</name>
<accession>A0A5N7CJ48</accession>
<feature type="compositionally biased region" description="Low complexity" evidence="1">
    <location>
        <begin position="130"/>
        <end position="140"/>
    </location>
</feature>
<feature type="compositionally biased region" description="Basic and acidic residues" evidence="1">
    <location>
        <begin position="79"/>
        <end position="89"/>
    </location>
</feature>
<accession>A0A5N6G2X5</accession>